<accession>A0A4P9XFB5</accession>
<dbReference type="GO" id="GO:0050667">
    <property type="term" value="P:homocysteine metabolic process"/>
    <property type="evidence" value="ECO:0007669"/>
    <property type="project" value="TreeGrafter"/>
</dbReference>
<dbReference type="InterPro" id="IPR017927">
    <property type="entry name" value="FAD-bd_FR_type"/>
</dbReference>
<dbReference type="GO" id="GO:0050660">
    <property type="term" value="F:flavin adenine dinucleotide binding"/>
    <property type="evidence" value="ECO:0007669"/>
    <property type="project" value="TreeGrafter"/>
</dbReference>
<evidence type="ECO:0000256" key="3">
    <source>
        <dbReference type="ARBA" id="ARBA00022605"/>
    </source>
</evidence>
<dbReference type="PRINTS" id="PR00369">
    <property type="entry name" value="FLAVODOXIN"/>
</dbReference>
<dbReference type="AlphaFoldDB" id="A0A4P9XFB5"/>
<dbReference type="InterPro" id="IPR001433">
    <property type="entry name" value="OxRdtase_FAD/NAD-bd"/>
</dbReference>
<proteinExistence type="predicted"/>
<keyword evidence="8" id="KW-0521">NADP</keyword>
<evidence type="ECO:0000256" key="9">
    <source>
        <dbReference type="ARBA" id="ARBA00023002"/>
    </source>
</evidence>
<reference evidence="16" key="1">
    <citation type="journal article" date="2018" name="Nat. Microbiol.">
        <title>Leveraging single-cell genomics to expand the fungal tree of life.</title>
        <authorList>
            <person name="Ahrendt S.R."/>
            <person name="Quandt C.A."/>
            <person name="Ciobanu D."/>
            <person name="Clum A."/>
            <person name="Salamov A."/>
            <person name="Andreopoulos B."/>
            <person name="Cheng J.F."/>
            <person name="Woyke T."/>
            <person name="Pelin A."/>
            <person name="Henrissat B."/>
            <person name="Reynolds N.K."/>
            <person name="Benny G.L."/>
            <person name="Smith M.E."/>
            <person name="James T.Y."/>
            <person name="Grigoriev I.V."/>
        </authorList>
    </citation>
    <scope>NUCLEOTIDE SEQUENCE [LARGE SCALE GENOMIC DNA]</scope>
    <source>
        <strain evidence="16">ATCC 52028</strain>
    </source>
</reference>
<keyword evidence="5" id="KW-0288">FMN</keyword>
<dbReference type="SUPFAM" id="SSF63380">
    <property type="entry name" value="Riboflavin synthase domain-like"/>
    <property type="match status" value="1"/>
</dbReference>
<keyword evidence="6" id="KW-0949">S-adenosyl-L-methionine</keyword>
<evidence type="ECO:0000256" key="10">
    <source>
        <dbReference type="ARBA" id="ARBA00023167"/>
    </source>
</evidence>
<evidence type="ECO:0000256" key="1">
    <source>
        <dbReference type="ARBA" id="ARBA00001917"/>
    </source>
</evidence>
<dbReference type="Gene3D" id="1.20.990.10">
    <property type="entry name" value="NADPH-cytochrome p450 Reductase, Chain A, domain 3"/>
    <property type="match status" value="1"/>
</dbReference>
<feature type="domain" description="FAD-binding FR-type" evidence="14">
    <location>
        <begin position="350"/>
        <end position="630"/>
    </location>
</feature>
<feature type="domain" description="Flavodoxin-like" evidence="13">
    <location>
        <begin position="11"/>
        <end position="175"/>
    </location>
</feature>
<dbReference type="InterPro" id="IPR001094">
    <property type="entry name" value="Flavdoxin-like"/>
</dbReference>
<dbReference type="InterPro" id="IPR029039">
    <property type="entry name" value="Flavoprotein-like_sf"/>
</dbReference>
<evidence type="ECO:0000256" key="6">
    <source>
        <dbReference type="ARBA" id="ARBA00022691"/>
    </source>
</evidence>
<evidence type="ECO:0000256" key="11">
    <source>
        <dbReference type="ARBA" id="ARBA00039088"/>
    </source>
</evidence>
<dbReference type="STRING" id="1555241.A0A4P9XFB5"/>
<evidence type="ECO:0000256" key="7">
    <source>
        <dbReference type="ARBA" id="ARBA00022827"/>
    </source>
</evidence>
<gene>
    <name evidence="15" type="ORF">CXG81DRAFT_16257</name>
</gene>
<evidence type="ECO:0000259" key="14">
    <source>
        <dbReference type="PROSITE" id="PS51384"/>
    </source>
</evidence>
<dbReference type="InterPro" id="IPR003097">
    <property type="entry name" value="CysJ-like_FAD-binding"/>
</dbReference>
<keyword evidence="3" id="KW-0028">Amino-acid biosynthesis</keyword>
<evidence type="ECO:0000256" key="12">
    <source>
        <dbReference type="ARBA" id="ARBA00040659"/>
    </source>
</evidence>
<evidence type="ECO:0000313" key="15">
    <source>
        <dbReference type="EMBL" id="RKP04275.1"/>
    </source>
</evidence>
<dbReference type="Pfam" id="PF00175">
    <property type="entry name" value="NAD_binding_1"/>
    <property type="match status" value="1"/>
</dbReference>
<evidence type="ECO:0000259" key="13">
    <source>
        <dbReference type="PROSITE" id="PS50902"/>
    </source>
</evidence>
<dbReference type="Pfam" id="PF00667">
    <property type="entry name" value="FAD_binding_1"/>
    <property type="match status" value="1"/>
</dbReference>
<dbReference type="GO" id="GO:0005829">
    <property type="term" value="C:cytosol"/>
    <property type="evidence" value="ECO:0007669"/>
    <property type="project" value="TreeGrafter"/>
</dbReference>
<dbReference type="SUPFAM" id="SSF52218">
    <property type="entry name" value="Flavoproteins"/>
    <property type="match status" value="1"/>
</dbReference>
<dbReference type="GO" id="GO:0010181">
    <property type="term" value="F:FMN binding"/>
    <property type="evidence" value="ECO:0007669"/>
    <property type="project" value="InterPro"/>
</dbReference>
<evidence type="ECO:0000256" key="2">
    <source>
        <dbReference type="ARBA" id="ARBA00001974"/>
    </source>
</evidence>
<dbReference type="EC" id="1.16.1.8" evidence="11"/>
<keyword evidence="16" id="KW-1185">Reference proteome</keyword>
<dbReference type="Gene3D" id="2.40.30.10">
    <property type="entry name" value="Translation factors"/>
    <property type="match status" value="1"/>
</dbReference>
<name>A0A4P9XFB5_9FUNG</name>
<dbReference type="Gene3D" id="3.40.50.80">
    <property type="entry name" value="Nucleotide-binding domain of ferredoxin-NADP reductase (FNR) module"/>
    <property type="match status" value="1"/>
</dbReference>
<dbReference type="Pfam" id="PF00258">
    <property type="entry name" value="Flavodoxin_1"/>
    <property type="match status" value="1"/>
</dbReference>
<dbReference type="Gene3D" id="3.40.50.360">
    <property type="match status" value="1"/>
</dbReference>
<dbReference type="PROSITE" id="PS51384">
    <property type="entry name" value="FAD_FR"/>
    <property type="match status" value="1"/>
</dbReference>
<sequence length="836" mass="89099">MPAAAVTPCGITVLFGSETGASEYLAEQCHKRALKLKIPSECLSLDDWTAAQLRADASASASTSASPTDRLLVIFVSSTGDGDPPANAVQFLQWVHGALKDPASGRGRRAAAVFSKRAYALLGLGDSSYEHFGRNPKRVREAVKRLGAVSVQSFALADDAKGLEDVSDPWVDRLFQKLPALLAGTHRAVAALVREDSTASNLTSLAGSMASLHIDDAPPKPPSSGSGSPRVMLMDPLATQRISTPVAEAALALPAPAASAAAGANAAAHTLKVCYDLGYDPVNDAQRRQERILKAMAGLTKITHVTKAPISALLFEAFSGAVMLPPARAKLFPFCHAPTATPDVAAITAHTPQLCTLTQARCLSGPRALQRVIEVSIRLPRALLEHLIPGEALGIVCANPTVVVLALIKRLGLNPDAPILPDRQWRVDAAQTAAAANMIPNAPWLAPDAARAGPDAVKAWSTTPYLLLKYFVDLQAVPKKALLRLMADHCTHLVEKQQLLYLCSKQGAAEYREIHDTQVPGILQWLNTFPSSQIPLGVLVEHLPPLQPRRYSVTSVDAAKQTASIAFGVVTYTRPGSPDRLCKGVCSTWLDEMACSPADVSSGWTPVPAGTVATTCVPVFPLPRTPFVLHVPRSLAPHERMPLADVPRLLIAAGTGITPFMGFMQHLAGGSTLWPGGPPLGIPDGAPAPAGTTTWLAYSHRFDHDDDLFVAERAAYLSRGGRQDAAVSRSATTAASGITYVQDIFLHRGRDVQVDAPPPEAKQLWAFLQRPGACVYVCGSQPMARDLHARLVEVVALFVEPAAGALPFASMTDRMLAAKAFWDARARDGQYLREIW</sequence>
<dbReference type="GO" id="GO:0009086">
    <property type="term" value="P:methionine biosynthetic process"/>
    <property type="evidence" value="ECO:0007669"/>
    <property type="project" value="UniProtKB-KW"/>
</dbReference>
<evidence type="ECO:0000256" key="5">
    <source>
        <dbReference type="ARBA" id="ARBA00022643"/>
    </source>
</evidence>
<dbReference type="InterPro" id="IPR008254">
    <property type="entry name" value="Flavodoxin/NO_synth"/>
</dbReference>
<comment type="cofactor">
    <cofactor evidence="1">
        <name>FMN</name>
        <dbReference type="ChEBI" id="CHEBI:58210"/>
    </cofactor>
</comment>
<organism evidence="15 16">
    <name type="scientific">Caulochytrium protostelioides</name>
    <dbReference type="NCBI Taxonomy" id="1555241"/>
    <lineage>
        <taxon>Eukaryota</taxon>
        <taxon>Fungi</taxon>
        <taxon>Fungi incertae sedis</taxon>
        <taxon>Chytridiomycota</taxon>
        <taxon>Chytridiomycota incertae sedis</taxon>
        <taxon>Chytridiomycetes</taxon>
        <taxon>Caulochytriales</taxon>
        <taxon>Caulochytriaceae</taxon>
        <taxon>Caulochytrium</taxon>
    </lineage>
</organism>
<keyword evidence="7" id="KW-0274">FAD</keyword>
<dbReference type="InterPro" id="IPR039261">
    <property type="entry name" value="FNR_nucleotide-bd"/>
</dbReference>
<dbReference type="PANTHER" id="PTHR19384:SF84">
    <property type="entry name" value="METHIONINE SYNTHASE REDUCTASE"/>
    <property type="match status" value="1"/>
</dbReference>
<dbReference type="EMBL" id="ML014111">
    <property type="protein sequence ID" value="RKP04275.1"/>
    <property type="molecule type" value="Genomic_DNA"/>
</dbReference>
<dbReference type="PANTHER" id="PTHR19384">
    <property type="entry name" value="NITRIC OXIDE SYNTHASE-RELATED"/>
    <property type="match status" value="1"/>
</dbReference>
<protein>
    <recommendedName>
        <fullName evidence="12">Methionine synthase reductase</fullName>
        <ecNumber evidence="11">1.16.1.8</ecNumber>
    </recommendedName>
</protein>
<dbReference type="InterPro" id="IPR023173">
    <property type="entry name" value="NADPH_Cyt_P450_Rdtase_alpha"/>
</dbReference>
<keyword evidence="10" id="KW-0486">Methionine biosynthesis</keyword>
<dbReference type="PROSITE" id="PS50902">
    <property type="entry name" value="FLAVODOXIN_LIKE"/>
    <property type="match status" value="1"/>
</dbReference>
<dbReference type="GO" id="GO:0030586">
    <property type="term" value="F:[methionine synthase] reductase (NADPH) activity"/>
    <property type="evidence" value="ECO:0007669"/>
    <property type="project" value="UniProtKB-EC"/>
</dbReference>
<evidence type="ECO:0000313" key="16">
    <source>
        <dbReference type="Proteomes" id="UP000274922"/>
    </source>
</evidence>
<evidence type="ECO:0000256" key="4">
    <source>
        <dbReference type="ARBA" id="ARBA00022630"/>
    </source>
</evidence>
<dbReference type="SUPFAM" id="SSF52343">
    <property type="entry name" value="Ferredoxin reductase-like, C-terminal NADP-linked domain"/>
    <property type="match status" value="1"/>
</dbReference>
<dbReference type="OrthoDB" id="1856718at2759"/>
<dbReference type="Proteomes" id="UP000274922">
    <property type="component" value="Unassembled WGS sequence"/>
</dbReference>
<dbReference type="InterPro" id="IPR017938">
    <property type="entry name" value="Riboflavin_synthase-like_b-brl"/>
</dbReference>
<keyword evidence="4" id="KW-0285">Flavoprotein</keyword>
<comment type="cofactor">
    <cofactor evidence="2">
        <name>FAD</name>
        <dbReference type="ChEBI" id="CHEBI:57692"/>
    </cofactor>
</comment>
<evidence type="ECO:0000256" key="8">
    <source>
        <dbReference type="ARBA" id="ARBA00022857"/>
    </source>
</evidence>
<keyword evidence="9" id="KW-0560">Oxidoreductase</keyword>